<reference evidence="1 2" key="1">
    <citation type="journal article" date="2016" name="PLoS Pathog.">
        <title>Biosynthesis of antibiotic leucinostatins in bio-control fungus Purpureocillium lilacinum and their inhibition on phytophthora revealed by genome mining.</title>
        <authorList>
            <person name="Wang G."/>
            <person name="Liu Z."/>
            <person name="Lin R."/>
            <person name="Li E."/>
            <person name="Mao Z."/>
            <person name="Ling J."/>
            <person name="Yang Y."/>
            <person name="Yin W.B."/>
            <person name="Xie B."/>
        </authorList>
    </citation>
    <scope>NUCLEOTIDE SEQUENCE [LARGE SCALE GENOMIC DNA]</scope>
    <source>
        <strain evidence="1">170</strain>
    </source>
</reference>
<dbReference type="EMBL" id="LSBJ02000013">
    <property type="protein sequence ID" value="OAQ58795.1"/>
    <property type="molecule type" value="Genomic_DNA"/>
</dbReference>
<dbReference type="RefSeq" id="XP_018136892.1">
    <property type="nucleotide sequence ID" value="XM_018294676.1"/>
</dbReference>
<name>A0A179F017_METCM</name>
<evidence type="ECO:0000313" key="1">
    <source>
        <dbReference type="EMBL" id="OAQ58795.1"/>
    </source>
</evidence>
<dbReference type="GeneID" id="28858670"/>
<organism evidence="1 2">
    <name type="scientific">Pochonia chlamydosporia 170</name>
    <dbReference type="NCBI Taxonomy" id="1380566"/>
    <lineage>
        <taxon>Eukaryota</taxon>
        <taxon>Fungi</taxon>
        <taxon>Dikarya</taxon>
        <taxon>Ascomycota</taxon>
        <taxon>Pezizomycotina</taxon>
        <taxon>Sordariomycetes</taxon>
        <taxon>Hypocreomycetidae</taxon>
        <taxon>Hypocreales</taxon>
        <taxon>Clavicipitaceae</taxon>
        <taxon>Pochonia</taxon>
    </lineage>
</organism>
<accession>A0A179F017</accession>
<protein>
    <submittedName>
        <fullName evidence="1">Uncharacterized protein</fullName>
    </submittedName>
</protein>
<keyword evidence="2" id="KW-1185">Reference proteome</keyword>
<evidence type="ECO:0000313" key="2">
    <source>
        <dbReference type="Proteomes" id="UP000078397"/>
    </source>
</evidence>
<comment type="caution">
    <text evidence="1">The sequence shown here is derived from an EMBL/GenBank/DDBJ whole genome shotgun (WGS) entry which is preliminary data.</text>
</comment>
<gene>
    <name evidence="1" type="ORF">VFPPC_16924</name>
</gene>
<dbReference type="KEGG" id="pchm:VFPPC_16924"/>
<dbReference type="AlphaFoldDB" id="A0A179F017"/>
<proteinExistence type="predicted"/>
<dbReference type="Proteomes" id="UP000078397">
    <property type="component" value="Unassembled WGS sequence"/>
</dbReference>
<sequence>MCCMWCQDGSKLATTKVSRGISHARQVTSCTSTRYRFRLCLPLAGVTPLSKILLIQVACSCQDRHYTKTLLSNYLNPYEDTVRLQNSSSSLDS</sequence>